<comment type="caution">
    <text evidence="3">The sequence shown here is derived from an EMBL/GenBank/DDBJ whole genome shotgun (WGS) entry which is preliminary data.</text>
</comment>
<feature type="domain" description="Transglutaminase-like" evidence="2">
    <location>
        <begin position="422"/>
        <end position="493"/>
    </location>
</feature>
<dbReference type="PANTHER" id="PTHR42736">
    <property type="entry name" value="PROTEIN-GLUTAMINE GAMMA-GLUTAMYLTRANSFERASE"/>
    <property type="match status" value="1"/>
</dbReference>
<dbReference type="SMART" id="SM00460">
    <property type="entry name" value="TGc"/>
    <property type="match status" value="1"/>
</dbReference>
<dbReference type="Pfam" id="PF01841">
    <property type="entry name" value="Transglut_core"/>
    <property type="match status" value="1"/>
</dbReference>
<keyword evidence="1" id="KW-0812">Transmembrane</keyword>
<feature type="transmembrane region" description="Helical" evidence="1">
    <location>
        <begin position="111"/>
        <end position="128"/>
    </location>
</feature>
<dbReference type="SUPFAM" id="SSF54001">
    <property type="entry name" value="Cysteine proteinases"/>
    <property type="match status" value="1"/>
</dbReference>
<keyword evidence="1" id="KW-0472">Membrane</keyword>
<organism evidence="3 4">
    <name type="scientific">Roseateles agri</name>
    <dbReference type="NCBI Taxonomy" id="3098619"/>
    <lineage>
        <taxon>Bacteria</taxon>
        <taxon>Pseudomonadati</taxon>
        <taxon>Pseudomonadota</taxon>
        <taxon>Betaproteobacteria</taxon>
        <taxon>Burkholderiales</taxon>
        <taxon>Sphaerotilaceae</taxon>
        <taxon>Roseateles</taxon>
    </lineage>
</organism>
<sequence>MKFGSSLRQLGREARDTLFLLAAIAAIALPHAQHLPLWASAIVVLVLGWRGLLAWRGDPLPGRIIVVAVVAACIALTALTYRSLITREAGITLVVMLLALKTLELRARRDAFVVFFLGFFLVLTHFLYSQSLLSALWMLGAVWALLTSVVLAQMPVGLPSLALAARQAARTTTLGLPAMLLLFALFPRIAPLWGVPSDIVGRTGLSNQLDFGGMSEIANDDSIAMRLRFNGGARPPLKTLYFRGPVLSRFDGRTWRPADETPARPPAIEPRGTAIRYEVTMEPLRIRVLPLLEMSPQAVGTQLSIDALTLRREADLRWSAPRPITERLRLNAEAYADYRVGTSLPPSTRAANLDLPRGRNPRTLAWAAALRAEPRFAELADDARPPALAQAVMQHIAAGDFTYTLSPGRYGETSPDVIDEFWIDRRLGFCEHFAAAFVVVMRAMGVPARIVTGFQGVDPLEQDGWWIVRNSNAHAWAEYWVEGRGWLRADPTAAVAPERVEFSRALRPAPSALEQLSPALWTQLRQGWEILDNRWQQLVLNYSRQDQFDLLKRLGFSQPDWSALGQVGAGVIAVLTLIGSAWTLRQARPHDAWSRQRATVLRELRALGVPAAAHQAPARWAALLDERFGARAAPAGSLLRSLELQRYAPAQATTAPGWRERRRWLREFRSAGRMLRRNPP</sequence>
<keyword evidence="1" id="KW-1133">Transmembrane helix</keyword>
<dbReference type="Gene3D" id="3.10.620.30">
    <property type="match status" value="1"/>
</dbReference>
<dbReference type="InterPro" id="IPR038765">
    <property type="entry name" value="Papain-like_cys_pep_sf"/>
</dbReference>
<dbReference type="EMBL" id="JAXCLA010000004">
    <property type="protein sequence ID" value="MDY0745483.1"/>
    <property type="molecule type" value="Genomic_DNA"/>
</dbReference>
<dbReference type="InterPro" id="IPR021878">
    <property type="entry name" value="TgpA_N"/>
</dbReference>
<evidence type="ECO:0000313" key="3">
    <source>
        <dbReference type="EMBL" id="MDY0745483.1"/>
    </source>
</evidence>
<reference evidence="3 4" key="1">
    <citation type="submission" date="2023-11" db="EMBL/GenBank/DDBJ databases">
        <title>Paucibacter sp. nov., isolated from fresh soil in Korea.</title>
        <authorList>
            <person name="Le N.T.T."/>
        </authorList>
    </citation>
    <scope>NUCLEOTIDE SEQUENCE [LARGE SCALE GENOMIC DNA]</scope>
    <source>
        <strain evidence="3 4">R3-3</strain>
    </source>
</reference>
<dbReference type="PANTHER" id="PTHR42736:SF1">
    <property type="entry name" value="PROTEIN-GLUTAMINE GAMMA-GLUTAMYLTRANSFERASE"/>
    <property type="match status" value="1"/>
</dbReference>
<dbReference type="InterPro" id="IPR052901">
    <property type="entry name" value="Bact_TGase-like"/>
</dbReference>
<name>A0ABU5DGR2_9BURK</name>
<dbReference type="RefSeq" id="WP_320423388.1">
    <property type="nucleotide sequence ID" value="NZ_JAXCLA010000004.1"/>
</dbReference>
<gene>
    <name evidence="3" type="ORF">SNE35_13265</name>
</gene>
<feature type="transmembrane region" description="Helical" evidence="1">
    <location>
        <begin position="134"/>
        <end position="152"/>
    </location>
</feature>
<feature type="transmembrane region" description="Helical" evidence="1">
    <location>
        <begin position="173"/>
        <end position="193"/>
    </location>
</feature>
<feature type="transmembrane region" description="Helical" evidence="1">
    <location>
        <begin position="60"/>
        <end position="81"/>
    </location>
</feature>
<proteinExistence type="predicted"/>
<protein>
    <submittedName>
        <fullName evidence="3">DUF3488 and transglutaminase-like domain-containing protein</fullName>
    </submittedName>
</protein>
<dbReference type="InterPro" id="IPR002931">
    <property type="entry name" value="Transglutaminase-like"/>
</dbReference>
<evidence type="ECO:0000256" key="1">
    <source>
        <dbReference type="SAM" id="Phobius"/>
    </source>
</evidence>
<accession>A0ABU5DGR2</accession>
<dbReference type="Pfam" id="PF11992">
    <property type="entry name" value="TgpA_N"/>
    <property type="match status" value="1"/>
</dbReference>
<keyword evidence="4" id="KW-1185">Reference proteome</keyword>
<evidence type="ECO:0000313" key="4">
    <source>
        <dbReference type="Proteomes" id="UP001285263"/>
    </source>
</evidence>
<evidence type="ECO:0000259" key="2">
    <source>
        <dbReference type="SMART" id="SM00460"/>
    </source>
</evidence>
<dbReference type="Proteomes" id="UP001285263">
    <property type="component" value="Unassembled WGS sequence"/>
</dbReference>